<evidence type="ECO:0008006" key="3">
    <source>
        <dbReference type="Google" id="ProtNLM"/>
    </source>
</evidence>
<sequence length="134" mass="15263">MRLHYLILPYIILLLAACHKCTEPPPNIPAGTYKGSFQRLHQENSPIAEVSITFNYPAWSGTSSILNYPALGSGTFSYPDDSYFTFNNTFQWTTDFDHTLILHGDYIDQVKGDSLFITKSYGNGWIDVYKLQKQ</sequence>
<gene>
    <name evidence="1" type="ORF">BC349_16460</name>
</gene>
<evidence type="ECO:0000313" key="1">
    <source>
        <dbReference type="EMBL" id="MBC6492656.1"/>
    </source>
</evidence>
<keyword evidence="2" id="KW-1185">Reference proteome</keyword>
<name>A0ABR7MCG2_9BACT</name>
<comment type="caution">
    <text evidence="1">The sequence shown here is derived from an EMBL/GenBank/DDBJ whole genome shotgun (WGS) entry which is preliminary data.</text>
</comment>
<accession>A0ABR7MCG2</accession>
<evidence type="ECO:0000313" key="2">
    <source>
        <dbReference type="Proteomes" id="UP000765802"/>
    </source>
</evidence>
<dbReference type="RefSeq" id="WP_187257964.1">
    <property type="nucleotide sequence ID" value="NZ_JBHULF010000020.1"/>
</dbReference>
<dbReference type="Proteomes" id="UP000765802">
    <property type="component" value="Unassembled WGS sequence"/>
</dbReference>
<proteinExistence type="predicted"/>
<organism evidence="1 2">
    <name type="scientific">Flavihumibacter stibioxidans</name>
    <dbReference type="NCBI Taxonomy" id="1834163"/>
    <lineage>
        <taxon>Bacteria</taxon>
        <taxon>Pseudomonadati</taxon>
        <taxon>Bacteroidota</taxon>
        <taxon>Chitinophagia</taxon>
        <taxon>Chitinophagales</taxon>
        <taxon>Chitinophagaceae</taxon>
        <taxon>Flavihumibacter</taxon>
    </lineage>
</organism>
<dbReference type="PROSITE" id="PS51257">
    <property type="entry name" value="PROKAR_LIPOPROTEIN"/>
    <property type="match status" value="1"/>
</dbReference>
<protein>
    <recommendedName>
        <fullName evidence="3">Lipocalin-like domain-containing protein</fullName>
    </recommendedName>
</protein>
<dbReference type="EMBL" id="MBUA01000028">
    <property type="protein sequence ID" value="MBC6492656.1"/>
    <property type="molecule type" value="Genomic_DNA"/>
</dbReference>
<reference evidence="1 2" key="1">
    <citation type="submission" date="2016-07" db="EMBL/GenBank/DDBJ databases">
        <title>Genome analysis of Flavihumibacter stibioxidans YS-17.</title>
        <authorList>
            <person name="Shi K."/>
            <person name="Han Y."/>
            <person name="Wang G."/>
        </authorList>
    </citation>
    <scope>NUCLEOTIDE SEQUENCE [LARGE SCALE GENOMIC DNA]</scope>
    <source>
        <strain evidence="1 2">YS-17</strain>
    </source>
</reference>